<dbReference type="PROSITE" id="PS52018">
    <property type="entry name" value="DART"/>
    <property type="match status" value="1"/>
</dbReference>
<sequence>MTPVTVAEALARLKLTRLAHFTPARNLWHIMALGEIRSSKDLADNAPECFGPTDRERFDRQPDKVCCTYEYPNGYYLAKARKNPEFTNYPSWVCLLLDPALLLRPGTLFSPCNAATGGGMYLRPGGEGLLDSYAPSSKVGPWTRDSRHHPRAATDLQAEALVPGPIDLSYLHGIVVRTEAEARELYGALGRGGFVPARFRWIIAPDFFDRDLLSQRLRFGGVIRETNWTPPADPEEN</sequence>
<evidence type="ECO:0000256" key="4">
    <source>
        <dbReference type="ARBA" id="ARBA00022695"/>
    </source>
</evidence>
<evidence type="ECO:0000313" key="8">
    <source>
        <dbReference type="EMBL" id="GIG79953.1"/>
    </source>
</evidence>
<dbReference type="Pfam" id="PF14487">
    <property type="entry name" value="DarT"/>
    <property type="match status" value="1"/>
</dbReference>
<keyword evidence="9" id="KW-1185">Reference proteome</keyword>
<proteinExistence type="inferred from homology"/>
<dbReference type="GO" id="GO:0016757">
    <property type="term" value="F:glycosyltransferase activity"/>
    <property type="evidence" value="ECO:0007669"/>
    <property type="project" value="UniProtKB-UniRule"/>
</dbReference>
<feature type="active site" evidence="6">
    <location>
        <position position="159"/>
    </location>
</feature>
<feature type="domain" description="DarT" evidence="7">
    <location>
        <begin position="16"/>
        <end position="209"/>
    </location>
</feature>
<comment type="caution">
    <text evidence="8">The sequence shown here is derived from an EMBL/GenBank/DDBJ whole genome shotgun (WGS) entry which is preliminary data.</text>
</comment>
<evidence type="ECO:0000256" key="6">
    <source>
        <dbReference type="PROSITE-ProRule" id="PRU01362"/>
    </source>
</evidence>
<dbReference type="EMBL" id="BONV01000011">
    <property type="protein sequence ID" value="GIG79953.1"/>
    <property type="molecule type" value="Genomic_DNA"/>
</dbReference>
<feature type="binding site" evidence="6">
    <location>
        <position position="57"/>
    </location>
    <ligand>
        <name>NAD(+)</name>
        <dbReference type="ChEBI" id="CHEBI:57540"/>
    </ligand>
</feature>
<organism evidence="8 9">
    <name type="scientific">Planotetraspora kaengkrachanensis</name>
    <dbReference type="NCBI Taxonomy" id="575193"/>
    <lineage>
        <taxon>Bacteria</taxon>
        <taxon>Bacillati</taxon>
        <taxon>Actinomycetota</taxon>
        <taxon>Actinomycetes</taxon>
        <taxon>Streptosporangiales</taxon>
        <taxon>Streptosporangiaceae</taxon>
        <taxon>Planotetraspora</taxon>
    </lineage>
</organism>
<dbReference type="GO" id="GO:0016779">
    <property type="term" value="F:nucleotidyltransferase activity"/>
    <property type="evidence" value="ECO:0007669"/>
    <property type="project" value="UniProtKB-UniRule"/>
</dbReference>
<feature type="active site" description="Proton acceptor" evidence="6">
    <location>
        <position position="57"/>
    </location>
</feature>
<dbReference type="RefSeq" id="WP_203883391.1">
    <property type="nucleotide sequence ID" value="NZ_BAABHH010000005.1"/>
</dbReference>
<evidence type="ECO:0000256" key="2">
    <source>
        <dbReference type="ARBA" id="ARBA00022676"/>
    </source>
</evidence>
<comment type="similarity">
    <text evidence="6">Belongs to the DarT ADP-ribosyltransferase family.</text>
</comment>
<comment type="caution">
    <text evidence="6">Lacks conserved residue(s) required for the propagation of feature annotation.</text>
</comment>
<evidence type="ECO:0000313" key="9">
    <source>
        <dbReference type="Proteomes" id="UP000630097"/>
    </source>
</evidence>
<protein>
    <recommendedName>
        <fullName evidence="7">DarT domain-containing protein</fullName>
    </recommendedName>
</protein>
<evidence type="ECO:0000256" key="5">
    <source>
        <dbReference type="ARBA" id="ARBA00023125"/>
    </source>
</evidence>
<comment type="catalytic activity">
    <reaction evidence="6">
        <text>a thymidine in DNA + NAD(+) = an N-(ADP-alpha-D-ribosyl)-thymidine in DNA + nicotinamide + H(+)</text>
        <dbReference type="Rhea" id="RHEA:71651"/>
        <dbReference type="Rhea" id="RHEA-COMP:13556"/>
        <dbReference type="Rhea" id="RHEA-COMP:18051"/>
        <dbReference type="ChEBI" id="CHEBI:15378"/>
        <dbReference type="ChEBI" id="CHEBI:17154"/>
        <dbReference type="ChEBI" id="CHEBI:57540"/>
        <dbReference type="ChEBI" id="CHEBI:137386"/>
        <dbReference type="ChEBI" id="CHEBI:191199"/>
    </reaction>
</comment>
<reference evidence="8 9" key="1">
    <citation type="submission" date="2021-01" db="EMBL/GenBank/DDBJ databases">
        <title>Whole genome shotgun sequence of Planotetraspora kaengkrachanensis NBRC 104272.</title>
        <authorList>
            <person name="Komaki H."/>
            <person name="Tamura T."/>
        </authorList>
    </citation>
    <scope>NUCLEOTIDE SEQUENCE [LARGE SCALE GENOMIC DNA]</scope>
    <source>
        <strain evidence="8 9">NBRC 104272</strain>
    </source>
</reference>
<evidence type="ECO:0000256" key="3">
    <source>
        <dbReference type="ARBA" id="ARBA00022679"/>
    </source>
</evidence>
<dbReference type="AlphaFoldDB" id="A0A8J3PT72"/>
<keyword evidence="2 6" id="KW-0328">Glycosyltransferase</keyword>
<keyword evidence="1 6" id="KW-1277">Toxin-antitoxin system</keyword>
<dbReference type="GO" id="GO:0003677">
    <property type="term" value="F:DNA binding"/>
    <property type="evidence" value="ECO:0007669"/>
    <property type="project" value="UniProtKB-UniRule"/>
</dbReference>
<dbReference type="Proteomes" id="UP000630097">
    <property type="component" value="Unassembled WGS sequence"/>
</dbReference>
<dbReference type="InterPro" id="IPR029494">
    <property type="entry name" value="DarT"/>
</dbReference>
<gene>
    <name evidence="8" type="ORF">Pka01_30800</name>
</gene>
<evidence type="ECO:0000259" key="7">
    <source>
        <dbReference type="PROSITE" id="PS52018"/>
    </source>
</evidence>
<keyword evidence="4 6" id="KW-0548">Nucleotidyltransferase</keyword>
<name>A0A8J3PT72_9ACTN</name>
<keyword evidence="5 6" id="KW-0238">DNA-binding</keyword>
<keyword evidence="3 6" id="KW-0808">Transferase</keyword>
<evidence type="ECO:0000256" key="1">
    <source>
        <dbReference type="ARBA" id="ARBA00022649"/>
    </source>
</evidence>
<feature type="binding site" evidence="6">
    <location>
        <begin position="20"/>
        <end position="22"/>
    </location>
    <ligand>
        <name>NAD(+)</name>
        <dbReference type="ChEBI" id="CHEBI:57540"/>
    </ligand>
</feature>
<accession>A0A8J3PT72</accession>